<evidence type="ECO:0000256" key="4">
    <source>
        <dbReference type="ARBA" id="ARBA00022741"/>
    </source>
</evidence>
<evidence type="ECO:0000256" key="2">
    <source>
        <dbReference type="ARBA" id="ARBA00022527"/>
    </source>
</evidence>
<feature type="domain" description="Protein kinase" evidence="8">
    <location>
        <begin position="9"/>
        <end position="285"/>
    </location>
</feature>
<dbReference type="InterPro" id="IPR017441">
    <property type="entry name" value="Protein_kinase_ATP_BS"/>
</dbReference>
<dbReference type="InterPro" id="IPR000719">
    <property type="entry name" value="Prot_kinase_dom"/>
</dbReference>
<sequence>MIGTTISHYSVVSKLGEGGMGEVYRARDTKLERDVAIKVLPQDLSHDPERLARFQREAKTLAALTQANISAIYGIEEKEGNQYLILELVEGQDLSELLKGGPLPVEEVARLTHQLADALTYAHSKGIVHRDLKPGNIRIQQPENQVKVLDFGLARAFEGNPDSGLPLEDSETMDSPITQGHVIMGTPQYMSPEQATGSPHIDHRSDIYSMGCVVYEMLTGKTPYNAPDVVSLLAAHATSRIPNPKATRGDLPAALQKIFNRALAKIPEDRYQSAADFATDIQTALVGKPGSVKKSRVLMGGLATVLVIGSLAGALWFNNKSAQHKAWVHETAIPGIEEALENRDTEAAWNLYQEIQVRDPGNEQVAKMADSFSKEIPIVTEPEGVTVYRRFLDSDPDAWTLVGTTPMNARLPSGFQRFRFEKQGYATAELANHWYYMKDQTTRLAKAGEFPEDMVYIPGGEVKLNIPGLDHLGNVDMGNYLIAKDEVTNAQYAEFVRAGGYEKPEYWKEPFLQNGDTLSFSEAMALFKDRTEQPGPASWKVGDYPDGQGNYPVTGISWYEAAAYCNFAGRELPTLYHWNRAAETRISQIVVPESNFADQGPSEVGEYPGLTAFGVRDMAGNAREWCSNMTDSGHRVVLGGGWNDQPYMFNDFFAQDPWDRSETNGLRTVKFLDDHIADTKIVIKSPRRDFMAEEPVSDEVFDVLLNLYSYDKEPLESEVLQTDNDHKDYKAEKVEFNAAYGGERMQAYVYTPKQGEGPFPTVVYFPGSNAIHGSSSDHLMRARWDWFMKQGYAFIYPIYKSTYERGDELDSDYPDESQFYQDHVIMWGKDMSRAIDYLESRPEFDTDRLAYFGASWGGGMGPIMLAIEPRFKAGVLLVAGFLIQKAKPAADPINFVTRVKIPVLMLNGKYDHFFPVESTQIPLYKLLGTPPEHKKHFLYEDGHRVPNDDLIRETLAWLEKYVGKS</sequence>
<dbReference type="GO" id="GO:0005524">
    <property type="term" value="F:ATP binding"/>
    <property type="evidence" value="ECO:0007669"/>
    <property type="project" value="UniProtKB-UniRule"/>
</dbReference>
<evidence type="ECO:0000259" key="8">
    <source>
        <dbReference type="PROSITE" id="PS50011"/>
    </source>
</evidence>
<dbReference type="SUPFAM" id="SSF56112">
    <property type="entry name" value="Protein kinase-like (PK-like)"/>
    <property type="match status" value="1"/>
</dbReference>
<dbReference type="GO" id="GO:0016787">
    <property type="term" value="F:hydrolase activity"/>
    <property type="evidence" value="ECO:0007669"/>
    <property type="project" value="InterPro"/>
</dbReference>
<keyword evidence="6 7" id="KW-0067">ATP-binding</keyword>
<evidence type="ECO:0000256" key="5">
    <source>
        <dbReference type="ARBA" id="ARBA00022777"/>
    </source>
</evidence>
<evidence type="ECO:0000256" key="1">
    <source>
        <dbReference type="ARBA" id="ARBA00012513"/>
    </source>
</evidence>
<dbReference type="FunFam" id="1.10.510.10:FF:000021">
    <property type="entry name" value="Serine/threonine protein kinase"/>
    <property type="match status" value="1"/>
</dbReference>
<evidence type="ECO:0000256" key="7">
    <source>
        <dbReference type="PROSITE-ProRule" id="PRU10141"/>
    </source>
</evidence>
<dbReference type="InterPro" id="IPR002925">
    <property type="entry name" value="Dienelactn_hydro"/>
</dbReference>
<protein>
    <recommendedName>
        <fullName evidence="1">non-specific serine/threonine protein kinase</fullName>
        <ecNumber evidence="1">2.7.11.1</ecNumber>
    </recommendedName>
</protein>
<dbReference type="InterPro" id="IPR005532">
    <property type="entry name" value="SUMF_dom"/>
</dbReference>
<dbReference type="Proteomes" id="UP000547674">
    <property type="component" value="Unassembled WGS sequence"/>
</dbReference>
<dbReference type="SUPFAM" id="SSF53474">
    <property type="entry name" value="alpha/beta-Hydrolases"/>
    <property type="match status" value="1"/>
</dbReference>
<keyword evidence="2" id="KW-0723">Serine/threonine-protein kinase</keyword>
<reference evidence="9 10" key="1">
    <citation type="submission" date="2020-03" db="EMBL/GenBank/DDBJ databases">
        <title>Metabolic flexibility allows generalist bacteria to become dominant in a frequently disturbed ecosystem.</title>
        <authorList>
            <person name="Chen Y.-J."/>
            <person name="Leung P.M."/>
            <person name="Bay S.K."/>
            <person name="Hugenholtz P."/>
            <person name="Kessler A.J."/>
            <person name="Shelley G."/>
            <person name="Waite D.W."/>
            <person name="Cook P.L."/>
            <person name="Greening C."/>
        </authorList>
    </citation>
    <scope>NUCLEOTIDE SEQUENCE [LARGE SCALE GENOMIC DNA]</scope>
    <source>
        <strain evidence="9">SS_bin_28</strain>
    </source>
</reference>
<accession>A0A7Y2EAW5</accession>
<dbReference type="Gene3D" id="1.10.510.10">
    <property type="entry name" value="Transferase(Phosphotransferase) domain 1"/>
    <property type="match status" value="1"/>
</dbReference>
<dbReference type="GO" id="GO:0004674">
    <property type="term" value="F:protein serine/threonine kinase activity"/>
    <property type="evidence" value="ECO:0007669"/>
    <property type="project" value="UniProtKB-KW"/>
</dbReference>
<proteinExistence type="predicted"/>
<dbReference type="SMART" id="SM00220">
    <property type="entry name" value="S_TKc"/>
    <property type="match status" value="1"/>
</dbReference>
<dbReference type="Pfam" id="PF03781">
    <property type="entry name" value="FGE-sulfatase"/>
    <property type="match status" value="1"/>
</dbReference>
<dbReference type="InterPro" id="IPR016187">
    <property type="entry name" value="CTDL_fold"/>
</dbReference>
<dbReference type="PROSITE" id="PS00107">
    <property type="entry name" value="PROTEIN_KINASE_ATP"/>
    <property type="match status" value="1"/>
</dbReference>
<keyword evidence="4 7" id="KW-0547">Nucleotide-binding</keyword>
<evidence type="ECO:0000256" key="6">
    <source>
        <dbReference type="ARBA" id="ARBA00022840"/>
    </source>
</evidence>
<dbReference type="EC" id="2.7.11.1" evidence="1"/>
<dbReference type="InterPro" id="IPR011009">
    <property type="entry name" value="Kinase-like_dom_sf"/>
</dbReference>
<dbReference type="InterPro" id="IPR029058">
    <property type="entry name" value="AB_hydrolase_fold"/>
</dbReference>
<dbReference type="PROSITE" id="PS50011">
    <property type="entry name" value="PROTEIN_KINASE_DOM"/>
    <property type="match status" value="1"/>
</dbReference>
<dbReference type="InterPro" id="IPR042095">
    <property type="entry name" value="SUMF_sf"/>
</dbReference>
<evidence type="ECO:0000313" key="10">
    <source>
        <dbReference type="Proteomes" id="UP000547674"/>
    </source>
</evidence>
<comment type="caution">
    <text evidence="9">The sequence shown here is derived from an EMBL/GenBank/DDBJ whole genome shotgun (WGS) entry which is preliminary data.</text>
</comment>
<dbReference type="AlphaFoldDB" id="A0A7Y2EAW5"/>
<dbReference type="CDD" id="cd14014">
    <property type="entry name" value="STKc_PknB_like"/>
    <property type="match status" value="1"/>
</dbReference>
<dbReference type="EMBL" id="JABDJR010000493">
    <property type="protein sequence ID" value="NNF07532.1"/>
    <property type="molecule type" value="Genomic_DNA"/>
</dbReference>
<gene>
    <name evidence="9" type="ORF">HKN21_12290</name>
</gene>
<dbReference type="Pfam" id="PF01738">
    <property type="entry name" value="DLH"/>
    <property type="match status" value="1"/>
</dbReference>
<name>A0A7Y2EAW5_UNCEI</name>
<dbReference type="Gene3D" id="3.90.1580.10">
    <property type="entry name" value="paralog of FGE (formylglycine-generating enzyme)"/>
    <property type="match status" value="1"/>
</dbReference>
<evidence type="ECO:0000256" key="3">
    <source>
        <dbReference type="ARBA" id="ARBA00022679"/>
    </source>
</evidence>
<dbReference type="Gene3D" id="3.40.50.1820">
    <property type="entry name" value="alpha/beta hydrolase"/>
    <property type="match status" value="1"/>
</dbReference>
<dbReference type="Gene3D" id="3.30.200.20">
    <property type="entry name" value="Phosphorylase Kinase, domain 1"/>
    <property type="match status" value="1"/>
</dbReference>
<dbReference type="PANTHER" id="PTHR43289:SF6">
    <property type="entry name" value="SERINE_THREONINE-PROTEIN KINASE NEKL-3"/>
    <property type="match status" value="1"/>
</dbReference>
<dbReference type="SUPFAM" id="SSF56436">
    <property type="entry name" value="C-type lectin-like"/>
    <property type="match status" value="1"/>
</dbReference>
<dbReference type="Pfam" id="PF00069">
    <property type="entry name" value="Pkinase"/>
    <property type="match status" value="1"/>
</dbReference>
<keyword evidence="3" id="KW-0808">Transferase</keyword>
<dbReference type="PANTHER" id="PTHR43289">
    <property type="entry name" value="MITOGEN-ACTIVATED PROTEIN KINASE KINASE KINASE 20-RELATED"/>
    <property type="match status" value="1"/>
</dbReference>
<keyword evidence="5 9" id="KW-0418">Kinase</keyword>
<evidence type="ECO:0000313" key="9">
    <source>
        <dbReference type="EMBL" id="NNF07532.1"/>
    </source>
</evidence>
<feature type="binding site" evidence="7">
    <location>
        <position position="38"/>
    </location>
    <ligand>
        <name>ATP</name>
        <dbReference type="ChEBI" id="CHEBI:30616"/>
    </ligand>
</feature>
<organism evidence="9 10">
    <name type="scientific">Eiseniibacteriota bacterium</name>
    <dbReference type="NCBI Taxonomy" id="2212470"/>
    <lineage>
        <taxon>Bacteria</taxon>
        <taxon>Candidatus Eiseniibacteriota</taxon>
    </lineage>
</organism>